<dbReference type="Pfam" id="PF00271">
    <property type="entry name" value="Helicase_C"/>
    <property type="match status" value="3"/>
</dbReference>
<dbReference type="PANTHER" id="PTHR47959">
    <property type="entry name" value="ATP-DEPENDENT RNA HELICASE RHLE-RELATED"/>
    <property type="match status" value="1"/>
</dbReference>
<reference evidence="7" key="2">
    <citation type="journal article" date="2024" name="Plant">
        <title>Genomic evolution and insights into agronomic trait innovations of Sesamum species.</title>
        <authorList>
            <person name="Miao H."/>
            <person name="Wang L."/>
            <person name="Qu L."/>
            <person name="Liu H."/>
            <person name="Sun Y."/>
            <person name="Le M."/>
            <person name="Wang Q."/>
            <person name="Wei S."/>
            <person name="Zheng Y."/>
            <person name="Lin W."/>
            <person name="Duan Y."/>
            <person name="Cao H."/>
            <person name="Xiong S."/>
            <person name="Wang X."/>
            <person name="Wei L."/>
            <person name="Li C."/>
            <person name="Ma Q."/>
            <person name="Ju M."/>
            <person name="Zhao R."/>
            <person name="Li G."/>
            <person name="Mu C."/>
            <person name="Tian Q."/>
            <person name="Mei H."/>
            <person name="Zhang T."/>
            <person name="Gao T."/>
            <person name="Zhang H."/>
        </authorList>
    </citation>
    <scope>NUCLEOTIDE SEQUENCE</scope>
    <source>
        <strain evidence="7">K16</strain>
    </source>
</reference>
<dbReference type="PANTHER" id="PTHR47959:SF1">
    <property type="entry name" value="ATP-DEPENDENT RNA HELICASE DBPA"/>
    <property type="match status" value="1"/>
</dbReference>
<dbReference type="PROSITE" id="PS51194">
    <property type="entry name" value="HELICASE_CTER"/>
    <property type="match status" value="2"/>
</dbReference>
<gene>
    <name evidence="7" type="ORF">Sango_2571800</name>
</gene>
<dbReference type="InterPro" id="IPR011545">
    <property type="entry name" value="DEAD/DEAH_box_helicase_dom"/>
</dbReference>
<dbReference type="Proteomes" id="UP001289374">
    <property type="component" value="Unassembled WGS sequence"/>
</dbReference>
<dbReference type="GO" id="GO:0005829">
    <property type="term" value="C:cytosol"/>
    <property type="evidence" value="ECO:0007669"/>
    <property type="project" value="TreeGrafter"/>
</dbReference>
<feature type="non-terminal residue" evidence="7">
    <location>
        <position position="1"/>
    </location>
</feature>
<evidence type="ECO:0000256" key="3">
    <source>
        <dbReference type="ARBA" id="ARBA00022806"/>
    </source>
</evidence>
<dbReference type="GO" id="GO:0003676">
    <property type="term" value="F:nucleic acid binding"/>
    <property type="evidence" value="ECO:0007669"/>
    <property type="project" value="InterPro"/>
</dbReference>
<keyword evidence="5" id="KW-0812">Transmembrane</keyword>
<evidence type="ECO:0000256" key="5">
    <source>
        <dbReference type="SAM" id="Phobius"/>
    </source>
</evidence>
<accession>A0AAE1W5B0</accession>
<dbReference type="AlphaFoldDB" id="A0AAE1W5B0"/>
<dbReference type="EMBL" id="JACGWL010000015">
    <property type="protein sequence ID" value="KAK4387012.1"/>
    <property type="molecule type" value="Genomic_DNA"/>
</dbReference>
<keyword evidence="5" id="KW-0472">Membrane</keyword>
<proteinExistence type="predicted"/>
<feature type="domain" description="Helicase C-terminal" evidence="6">
    <location>
        <begin position="283"/>
        <end position="517"/>
    </location>
</feature>
<dbReference type="Pfam" id="PF26142">
    <property type="entry name" value="DD_DDX21-DDX50"/>
    <property type="match status" value="1"/>
</dbReference>
<keyword evidence="4" id="KW-0067">ATP-binding</keyword>
<keyword evidence="3 7" id="KW-0347">Helicase</keyword>
<dbReference type="Pfam" id="PF00270">
    <property type="entry name" value="DEAD"/>
    <property type="match status" value="1"/>
</dbReference>
<dbReference type="InterPro" id="IPR001650">
    <property type="entry name" value="Helicase_C-like"/>
</dbReference>
<protein>
    <submittedName>
        <fullName evidence="7">DEAD-box ATP-dependent RNA helicase 3B, chloroplastic</fullName>
    </submittedName>
</protein>
<dbReference type="SUPFAM" id="SSF52540">
    <property type="entry name" value="P-loop containing nucleoside triphosphate hydrolases"/>
    <property type="match status" value="4"/>
</dbReference>
<evidence type="ECO:0000256" key="4">
    <source>
        <dbReference type="ARBA" id="ARBA00022840"/>
    </source>
</evidence>
<dbReference type="GO" id="GO:0016787">
    <property type="term" value="F:hydrolase activity"/>
    <property type="evidence" value="ECO:0007669"/>
    <property type="project" value="UniProtKB-KW"/>
</dbReference>
<dbReference type="InterPro" id="IPR059027">
    <property type="entry name" value="DD_DDX21-DDX50"/>
</dbReference>
<feature type="domain" description="Helicase C-terminal" evidence="6">
    <location>
        <begin position="515"/>
        <end position="678"/>
    </location>
</feature>
<keyword evidence="5" id="KW-1133">Transmembrane helix</keyword>
<dbReference type="SMART" id="SM00490">
    <property type="entry name" value="HELICc"/>
    <property type="match status" value="2"/>
</dbReference>
<name>A0AAE1W5B0_9LAMI</name>
<dbReference type="InterPro" id="IPR027417">
    <property type="entry name" value="P-loop_NTPase"/>
</dbReference>
<organism evidence="7 8">
    <name type="scientific">Sesamum angolense</name>
    <dbReference type="NCBI Taxonomy" id="2727404"/>
    <lineage>
        <taxon>Eukaryota</taxon>
        <taxon>Viridiplantae</taxon>
        <taxon>Streptophyta</taxon>
        <taxon>Embryophyta</taxon>
        <taxon>Tracheophyta</taxon>
        <taxon>Spermatophyta</taxon>
        <taxon>Magnoliopsida</taxon>
        <taxon>eudicotyledons</taxon>
        <taxon>Gunneridae</taxon>
        <taxon>Pentapetalae</taxon>
        <taxon>asterids</taxon>
        <taxon>lamiids</taxon>
        <taxon>Lamiales</taxon>
        <taxon>Pedaliaceae</taxon>
        <taxon>Sesamum</taxon>
    </lineage>
</organism>
<evidence type="ECO:0000256" key="2">
    <source>
        <dbReference type="ARBA" id="ARBA00022801"/>
    </source>
</evidence>
<reference evidence="7" key="1">
    <citation type="submission" date="2020-06" db="EMBL/GenBank/DDBJ databases">
        <authorList>
            <person name="Li T."/>
            <person name="Hu X."/>
            <person name="Zhang T."/>
            <person name="Song X."/>
            <person name="Zhang H."/>
            <person name="Dai N."/>
            <person name="Sheng W."/>
            <person name="Hou X."/>
            <person name="Wei L."/>
        </authorList>
    </citation>
    <scope>NUCLEOTIDE SEQUENCE</scope>
    <source>
        <strain evidence="7">K16</strain>
        <tissue evidence="7">Leaf</tissue>
    </source>
</reference>
<evidence type="ECO:0000313" key="7">
    <source>
        <dbReference type="EMBL" id="KAK4387012.1"/>
    </source>
</evidence>
<comment type="caution">
    <text evidence="7">The sequence shown here is derived from an EMBL/GenBank/DDBJ whole genome shotgun (WGS) entry which is preliminary data.</text>
</comment>
<dbReference type="CDD" id="cd18787">
    <property type="entry name" value="SF2_C_DEAD"/>
    <property type="match status" value="1"/>
</dbReference>
<dbReference type="InterPro" id="IPR050079">
    <property type="entry name" value="DEAD_box_RNA_helicase"/>
</dbReference>
<dbReference type="Gene3D" id="3.40.50.300">
    <property type="entry name" value="P-loop containing nucleotide triphosphate hydrolases"/>
    <property type="match status" value="5"/>
</dbReference>
<evidence type="ECO:0000256" key="1">
    <source>
        <dbReference type="ARBA" id="ARBA00022741"/>
    </source>
</evidence>
<sequence length="719" mass="78614">HLCIVPAEQDVQEKKVQTFRYSPVARGGLSNLLSVVLGGLIFRILTLSFPLFPMLCTVSISTIFCPDCALWELADVVHYELPNDPEIFVHRSGQKGSAGKDGTAVLMITSSQRRTVKSLERGVGCKLEFISPPSVPESFGIMSRARVDALAAALASLSGFSQPSSSRSLIIHEQHCPLLHGVRFELFLYRFRVLISMLSSSGCFRVSYATQESALSCGVDVVVVTPGRIIDLINNNSLKLGEVQYLALDEADRTIAIGAEEEKLAEGIKLYAIPPTATSKRTILCDLVTVHAKGGKTIVFKQTKWDADEVWLALTNDIASEALHGDISHYQRGLMINGFKQGKLRVLVATDVAALGLDIPNVDLVGAQEEKLAEGIKLYAIRSIATSKRTILGNLETVYAKGGKSIVFTQTKCDADEVWQGKFRVLVDTDVAARGLDILNADLVVHYERTNDPESFVHRSGRTGRAGKDGKENLEFFSPLMLLLGGSIFRMLTLLFIMNFQTTQRHLCIVPAEQDVEEKTVYAKGGKAIVIALTKWDADEVWLALTNSIALEALHGDISHHQRGLTLNGFRRGKFRVLVATDVAARGLDIPNVDLCGVHPESAEYLTPTAQKFFEQQGVDALAAALASLSGFSQPPSSRSLITHEQVVDFVMHRFHLIMSRGFRNSCALCWGQGEGMELCAVAMAQTGHFLVGRVLMVCFDGVVFLGICGDPEDRLPKL</sequence>
<dbReference type="GO" id="GO:0005524">
    <property type="term" value="F:ATP binding"/>
    <property type="evidence" value="ECO:0007669"/>
    <property type="project" value="UniProtKB-KW"/>
</dbReference>
<keyword evidence="1" id="KW-0547">Nucleotide-binding</keyword>
<dbReference type="GO" id="GO:0003724">
    <property type="term" value="F:RNA helicase activity"/>
    <property type="evidence" value="ECO:0007669"/>
    <property type="project" value="TreeGrafter"/>
</dbReference>
<keyword evidence="2" id="KW-0378">Hydrolase</keyword>
<keyword evidence="8" id="KW-1185">Reference proteome</keyword>
<dbReference type="CDD" id="cd18785">
    <property type="entry name" value="SF2_C"/>
    <property type="match status" value="1"/>
</dbReference>
<evidence type="ECO:0000259" key="6">
    <source>
        <dbReference type="PROSITE" id="PS51194"/>
    </source>
</evidence>
<feature type="transmembrane region" description="Helical" evidence="5">
    <location>
        <begin position="29"/>
        <end position="52"/>
    </location>
</feature>
<evidence type="ECO:0000313" key="8">
    <source>
        <dbReference type="Proteomes" id="UP001289374"/>
    </source>
</evidence>